<dbReference type="Gene3D" id="3.10.150.10">
    <property type="entry name" value="DNA Polymerase III, subunit A, domain 2"/>
    <property type="match status" value="1"/>
</dbReference>
<evidence type="ECO:0000313" key="10">
    <source>
        <dbReference type="EMBL" id="HHF58026.1"/>
    </source>
</evidence>
<evidence type="ECO:0000256" key="5">
    <source>
        <dbReference type="ARBA" id="ARBA00022695"/>
    </source>
</evidence>
<evidence type="ECO:0000256" key="2">
    <source>
        <dbReference type="ARBA" id="ARBA00010752"/>
    </source>
</evidence>
<comment type="similarity">
    <text evidence="2">Belongs to the beta sliding clamp family.</text>
</comment>
<dbReference type="PANTHER" id="PTHR30478">
    <property type="entry name" value="DNA POLYMERASE III SUBUNIT BETA"/>
    <property type="match status" value="1"/>
</dbReference>
<dbReference type="GO" id="GO:0008408">
    <property type="term" value="F:3'-5' exonuclease activity"/>
    <property type="evidence" value="ECO:0007669"/>
    <property type="project" value="InterPro"/>
</dbReference>
<keyword evidence="3" id="KW-0963">Cytoplasm</keyword>
<dbReference type="Gene3D" id="3.70.10.10">
    <property type="match status" value="1"/>
</dbReference>
<evidence type="ECO:0000256" key="1">
    <source>
        <dbReference type="ARBA" id="ARBA00004496"/>
    </source>
</evidence>
<evidence type="ECO:0000256" key="4">
    <source>
        <dbReference type="ARBA" id="ARBA00022679"/>
    </source>
</evidence>
<evidence type="ECO:0000256" key="7">
    <source>
        <dbReference type="ARBA" id="ARBA00022932"/>
    </source>
</evidence>
<dbReference type="GO" id="GO:0003887">
    <property type="term" value="F:DNA-directed DNA polymerase activity"/>
    <property type="evidence" value="ECO:0007669"/>
    <property type="project" value="UniProtKB-KW"/>
</dbReference>
<accession>A0A7C5I4E5</accession>
<comment type="subcellular location">
    <subcellularLocation>
        <location evidence="1">Cytoplasm</location>
    </subcellularLocation>
</comment>
<dbReference type="GO" id="GO:0006271">
    <property type="term" value="P:DNA strand elongation involved in DNA replication"/>
    <property type="evidence" value="ECO:0007669"/>
    <property type="project" value="TreeGrafter"/>
</dbReference>
<proteinExistence type="inferred from homology"/>
<evidence type="ECO:0000256" key="8">
    <source>
        <dbReference type="ARBA" id="ARBA00023125"/>
    </source>
</evidence>
<dbReference type="GO" id="GO:0003677">
    <property type="term" value="F:DNA binding"/>
    <property type="evidence" value="ECO:0007669"/>
    <property type="project" value="UniProtKB-KW"/>
</dbReference>
<feature type="non-terminal residue" evidence="10">
    <location>
        <position position="162"/>
    </location>
</feature>
<dbReference type="InterPro" id="IPR046938">
    <property type="entry name" value="DNA_clamp_sf"/>
</dbReference>
<evidence type="ECO:0000256" key="3">
    <source>
        <dbReference type="ARBA" id="ARBA00022490"/>
    </source>
</evidence>
<dbReference type="InterPro" id="IPR022634">
    <property type="entry name" value="DNA_polIII_beta_N"/>
</dbReference>
<evidence type="ECO:0000256" key="6">
    <source>
        <dbReference type="ARBA" id="ARBA00022705"/>
    </source>
</evidence>
<dbReference type="AlphaFoldDB" id="A0A7C5I4E5"/>
<keyword evidence="7" id="KW-0239">DNA-directed DNA polymerase</keyword>
<dbReference type="Pfam" id="PF00712">
    <property type="entry name" value="DNA_pol3_beta"/>
    <property type="match status" value="1"/>
</dbReference>
<dbReference type="GO" id="GO:0005737">
    <property type="term" value="C:cytoplasm"/>
    <property type="evidence" value="ECO:0007669"/>
    <property type="project" value="UniProtKB-SubCell"/>
</dbReference>
<name>A0A7C5I4E5_UNCW3</name>
<protein>
    <recommendedName>
        <fullName evidence="9">DNA polymerase III beta sliding clamp N-terminal domain-containing protein</fullName>
    </recommendedName>
</protein>
<dbReference type="PANTHER" id="PTHR30478:SF0">
    <property type="entry name" value="BETA SLIDING CLAMP"/>
    <property type="match status" value="1"/>
</dbReference>
<keyword evidence="8" id="KW-0238">DNA-binding</keyword>
<keyword evidence="6" id="KW-0235">DNA replication</keyword>
<sequence length="162" mass="18121">MEFTVEKDRLLNIVQQVSTALPARSTMPILQNILFEIKDGKMTLMASNLDFSIKGTIPVESVENITFTLPGKPLLRILSTLEPTVLNISTSGNLTKISWGKSYYDLAGQPPEDFPRMKELDGKNRVQILREDVLKGFSYTGFCAAKDDPRPFLNGILIEVED</sequence>
<organism evidence="10">
    <name type="scientific">candidate division WOR-3 bacterium</name>
    <dbReference type="NCBI Taxonomy" id="2052148"/>
    <lineage>
        <taxon>Bacteria</taxon>
        <taxon>Bacteria division WOR-3</taxon>
    </lineage>
</organism>
<dbReference type="SUPFAM" id="SSF55979">
    <property type="entry name" value="DNA clamp"/>
    <property type="match status" value="1"/>
</dbReference>
<keyword evidence="4" id="KW-0808">Transferase</keyword>
<gene>
    <name evidence="10" type="ORF">ENL41_01215</name>
</gene>
<dbReference type="EMBL" id="DRTV01000095">
    <property type="protein sequence ID" value="HHF58026.1"/>
    <property type="molecule type" value="Genomic_DNA"/>
</dbReference>
<reference evidence="10" key="1">
    <citation type="journal article" date="2020" name="mSystems">
        <title>Genome- and Community-Level Interaction Insights into Carbon Utilization and Element Cycling Functions of Hydrothermarchaeota in Hydrothermal Sediment.</title>
        <authorList>
            <person name="Zhou Z."/>
            <person name="Liu Y."/>
            <person name="Xu W."/>
            <person name="Pan J."/>
            <person name="Luo Z.H."/>
            <person name="Li M."/>
        </authorList>
    </citation>
    <scope>NUCLEOTIDE SEQUENCE [LARGE SCALE GENOMIC DNA]</scope>
    <source>
        <strain evidence="10">HyVt-94</strain>
    </source>
</reference>
<dbReference type="Proteomes" id="UP000886014">
    <property type="component" value="Unassembled WGS sequence"/>
</dbReference>
<evidence type="ECO:0000259" key="9">
    <source>
        <dbReference type="Pfam" id="PF00712"/>
    </source>
</evidence>
<dbReference type="InterPro" id="IPR001001">
    <property type="entry name" value="DNA_polIII_beta"/>
</dbReference>
<dbReference type="GO" id="GO:0009360">
    <property type="term" value="C:DNA polymerase III complex"/>
    <property type="evidence" value="ECO:0007669"/>
    <property type="project" value="InterPro"/>
</dbReference>
<comment type="caution">
    <text evidence="10">The sequence shown here is derived from an EMBL/GenBank/DDBJ whole genome shotgun (WGS) entry which is preliminary data.</text>
</comment>
<feature type="domain" description="DNA polymerase III beta sliding clamp N-terminal" evidence="9">
    <location>
        <begin position="1"/>
        <end position="117"/>
    </location>
</feature>
<keyword evidence="5" id="KW-0548">Nucleotidyltransferase</keyword>
<dbReference type="CDD" id="cd00140">
    <property type="entry name" value="beta_clamp"/>
    <property type="match status" value="1"/>
</dbReference>